<protein>
    <recommendedName>
        <fullName evidence="3">F-box domain-containing protein</fullName>
    </recommendedName>
</protein>
<gene>
    <name evidence="1" type="ORF">B0H16DRAFT_1889571</name>
</gene>
<accession>A0AAD7IJI0</accession>
<dbReference type="EMBL" id="JARKIB010000086">
    <property type="protein sequence ID" value="KAJ7744607.1"/>
    <property type="molecule type" value="Genomic_DNA"/>
</dbReference>
<keyword evidence="2" id="KW-1185">Reference proteome</keyword>
<reference evidence="1" key="1">
    <citation type="submission" date="2023-03" db="EMBL/GenBank/DDBJ databases">
        <title>Massive genome expansion in bonnet fungi (Mycena s.s.) driven by repeated elements and novel gene families across ecological guilds.</title>
        <authorList>
            <consortium name="Lawrence Berkeley National Laboratory"/>
            <person name="Harder C.B."/>
            <person name="Miyauchi S."/>
            <person name="Viragh M."/>
            <person name="Kuo A."/>
            <person name="Thoen E."/>
            <person name="Andreopoulos B."/>
            <person name="Lu D."/>
            <person name="Skrede I."/>
            <person name="Drula E."/>
            <person name="Henrissat B."/>
            <person name="Morin E."/>
            <person name="Kohler A."/>
            <person name="Barry K."/>
            <person name="LaButti K."/>
            <person name="Morin E."/>
            <person name="Salamov A."/>
            <person name="Lipzen A."/>
            <person name="Mereny Z."/>
            <person name="Hegedus B."/>
            <person name="Baldrian P."/>
            <person name="Stursova M."/>
            <person name="Weitz H."/>
            <person name="Taylor A."/>
            <person name="Grigoriev I.V."/>
            <person name="Nagy L.G."/>
            <person name="Martin F."/>
            <person name="Kauserud H."/>
        </authorList>
    </citation>
    <scope>NUCLEOTIDE SEQUENCE</scope>
    <source>
        <strain evidence="1">CBHHK182m</strain>
    </source>
</reference>
<evidence type="ECO:0000313" key="1">
    <source>
        <dbReference type="EMBL" id="KAJ7744607.1"/>
    </source>
</evidence>
<dbReference type="Proteomes" id="UP001215598">
    <property type="component" value="Unassembled WGS sequence"/>
</dbReference>
<evidence type="ECO:0008006" key="3">
    <source>
        <dbReference type="Google" id="ProtNLM"/>
    </source>
</evidence>
<comment type="caution">
    <text evidence="1">The sequence shown here is derived from an EMBL/GenBank/DDBJ whole genome shotgun (WGS) entry which is preliminary data.</text>
</comment>
<proteinExistence type="predicted"/>
<organism evidence="1 2">
    <name type="scientific">Mycena metata</name>
    <dbReference type="NCBI Taxonomy" id="1033252"/>
    <lineage>
        <taxon>Eukaryota</taxon>
        <taxon>Fungi</taxon>
        <taxon>Dikarya</taxon>
        <taxon>Basidiomycota</taxon>
        <taxon>Agaricomycotina</taxon>
        <taxon>Agaricomycetes</taxon>
        <taxon>Agaricomycetidae</taxon>
        <taxon>Agaricales</taxon>
        <taxon>Marasmiineae</taxon>
        <taxon>Mycenaceae</taxon>
        <taxon>Mycena</taxon>
    </lineage>
</organism>
<evidence type="ECO:0000313" key="2">
    <source>
        <dbReference type="Proteomes" id="UP001215598"/>
    </source>
</evidence>
<dbReference type="Gene3D" id="1.20.1280.50">
    <property type="match status" value="1"/>
</dbReference>
<sequence>MADSDQNVDAKETAAFLSSHLLSFAKNPRIQELLTSRSSPTDLEATQIQSFISAAPTEITRYDEEIGRLKSALDRATSERSVILSSYDVCRHVVSPVHKLSSEILAKIFHLSAPFDEHLAEMKRLARYPLLQLSKVCSLWHSVALHTPALWSTIRVDQFNWPNSDPGLEKMIGLLKTAVERGGGSALTLDVRLRNRPSDQALDIIIGCSERWYRVDFDGYLQPLMDTLTSIQHGFPRLQSLTFSGRYSPGRLTAFETAPQLKEFSCAGPVGSICKLPLKQLQVVVSRANTISTMADTMSIMPHLPKTSRFQFQCNIQHVSPFLPLTYTLPPISANIATLFIQLIPGLSTDLNRQVLDTILGCLTLPFVHGLQLTSGRYPHRRLAWPHATFLGLSSRSSFKGHLRCLDIGDVVIARDELIQCLFELPNLIEVTFGDHQLIDTDSIYEGGHRIFVFGGGGGAGTLSENQDEVLVITDSFLRRLAWVPDASCLVPRLTSLRMRSLLQFDDSVLLEMTLSRIRRAADGPFSCQIRSMPDHHRKLDSAVRKRLRESEKQGELYFSFGQVEYTL</sequence>
<name>A0AAD7IJI0_9AGAR</name>
<dbReference type="AlphaFoldDB" id="A0AAD7IJI0"/>